<dbReference type="EMBL" id="WUBI01000001">
    <property type="protein sequence ID" value="MWV43602.1"/>
    <property type="molecule type" value="Genomic_DNA"/>
</dbReference>
<sequence>MSAVGLIVEYNPLHNGHVHHYTRAKEISGAEYSVAILSGPFLQRGEPGIVSKFARAEMALAMGADLVIELPAAYAVQPAEWFAYGGVALLHATGVVDSLCFGTESGTLDLLLPLSRILAEESQELQEEISFYLRAGMNYPAAYSRAAAAAAGYPGEESEVLQILQKPNHTLGLHYLIALHRLKSPIRPFTIPRIHAGYHDEMPAHSAIASATAVRRMLLEQDLSAAAPYLPESTLQILSREFREGRGPVTWDSFRGTLMHILLTSSPQELESLHEVTEGLEHRLRRLIYSLKQPQVDELLKALKTKRYTHTKLQRMLTHILLRHTKEQMSPSALSQGPGYLRVLGFSRGGQKLLKTMKKTASLPVIVKPSSFEHPQLTLDLRASAAYANAFPGPEVHHIFRDYMEAPIRTFD</sequence>
<dbReference type="SUPFAM" id="SSF52374">
    <property type="entry name" value="Nucleotidylyl transferase"/>
    <property type="match status" value="1"/>
</dbReference>
<dbReference type="InterPro" id="IPR008513">
    <property type="entry name" value="tRNA(Met)_cyd_acetate_ligase"/>
</dbReference>
<gene>
    <name evidence="3" type="primary">tmcAL</name>
    <name evidence="4" type="ORF">GRF59_08130</name>
</gene>
<reference evidence="4 5" key="1">
    <citation type="submission" date="2019-12" db="EMBL/GenBank/DDBJ databases">
        <title>Paenibacillus sp. nov., an endophytic bacterium isolated from the stem of Dendrobium.</title>
        <authorList>
            <person name="Zhao R."/>
        </authorList>
    </citation>
    <scope>NUCLEOTIDE SEQUENCE [LARGE SCALE GENOMIC DNA]</scope>
    <source>
        <strain evidence="4 5">HJL G12</strain>
    </source>
</reference>
<organism evidence="4 5">
    <name type="scientific">Paenibacillus dendrobii</name>
    <dbReference type="NCBI Taxonomy" id="2691084"/>
    <lineage>
        <taxon>Bacteria</taxon>
        <taxon>Bacillati</taxon>
        <taxon>Bacillota</taxon>
        <taxon>Bacilli</taxon>
        <taxon>Bacillales</taxon>
        <taxon>Paenibacillaceae</taxon>
        <taxon>Paenibacillus</taxon>
    </lineage>
</organism>
<keyword evidence="3" id="KW-0067">ATP-binding</keyword>
<dbReference type="PANTHER" id="PTHR37825:SF1">
    <property type="entry name" value="TRNA(MET) CYTIDINE ACETATE LIGASE"/>
    <property type="match status" value="1"/>
</dbReference>
<feature type="binding site" evidence="3">
    <location>
        <begin position="193"/>
        <end position="194"/>
    </location>
    <ligand>
        <name>ATP</name>
        <dbReference type="ChEBI" id="CHEBI:30616"/>
    </ligand>
</feature>
<dbReference type="GO" id="GO:0005737">
    <property type="term" value="C:cytoplasm"/>
    <property type="evidence" value="ECO:0007669"/>
    <property type="project" value="UniProtKB-SubCell"/>
</dbReference>
<comment type="subcellular location">
    <subcellularLocation>
        <location evidence="3">Cytoplasm</location>
    </subcellularLocation>
</comment>
<dbReference type="GO" id="GO:0005524">
    <property type="term" value="F:ATP binding"/>
    <property type="evidence" value="ECO:0007669"/>
    <property type="project" value="UniProtKB-KW"/>
</dbReference>
<evidence type="ECO:0000256" key="1">
    <source>
        <dbReference type="ARBA" id="ARBA00022598"/>
    </source>
</evidence>
<feature type="binding site" evidence="3">
    <location>
        <position position="102"/>
    </location>
    <ligand>
        <name>ATP</name>
        <dbReference type="ChEBI" id="CHEBI:30616"/>
    </ligand>
</feature>
<evidence type="ECO:0000256" key="2">
    <source>
        <dbReference type="ARBA" id="ARBA00022694"/>
    </source>
</evidence>
<proteinExistence type="inferred from homology"/>
<dbReference type="EC" id="6.3.4.-" evidence="3"/>
<keyword evidence="3" id="KW-0820">tRNA-binding</keyword>
<name>A0A7X3IGN9_9BACL</name>
<protein>
    <recommendedName>
        <fullName evidence="3">tRNA(Met) cytidine acetate ligase</fullName>
        <ecNumber evidence="3">6.3.4.-</ecNumber>
    </recommendedName>
</protein>
<keyword evidence="5" id="KW-1185">Reference proteome</keyword>
<comment type="similarity">
    <text evidence="3">Belongs to the TmcAL family.</text>
</comment>
<dbReference type="Proteomes" id="UP000460318">
    <property type="component" value="Unassembled WGS sequence"/>
</dbReference>
<dbReference type="RefSeq" id="WP_160497086.1">
    <property type="nucleotide sequence ID" value="NZ_WUBI01000001.1"/>
</dbReference>
<keyword evidence="3" id="KW-0547">Nucleotide-binding</keyword>
<keyword evidence="2 3" id="KW-0819">tRNA processing</keyword>
<evidence type="ECO:0000256" key="3">
    <source>
        <dbReference type="HAMAP-Rule" id="MF_01539"/>
    </source>
</evidence>
<dbReference type="PANTHER" id="PTHR37825">
    <property type="entry name" value="TRNA(MET) CYTIDINE ACETATE LIGASE"/>
    <property type="match status" value="1"/>
</dbReference>
<feature type="binding site" evidence="3">
    <location>
        <position position="168"/>
    </location>
    <ligand>
        <name>ATP</name>
        <dbReference type="ChEBI" id="CHEBI:30616"/>
    </ligand>
</feature>
<evidence type="ECO:0000313" key="5">
    <source>
        <dbReference type="Proteomes" id="UP000460318"/>
    </source>
</evidence>
<dbReference type="GO" id="GO:0006400">
    <property type="term" value="P:tRNA modification"/>
    <property type="evidence" value="ECO:0007669"/>
    <property type="project" value="UniProtKB-UniRule"/>
</dbReference>
<accession>A0A7X3IGN9</accession>
<feature type="binding site" evidence="3">
    <location>
        <begin position="7"/>
        <end position="20"/>
    </location>
    <ligand>
        <name>ATP</name>
        <dbReference type="ChEBI" id="CHEBI:30616"/>
    </ligand>
</feature>
<evidence type="ECO:0000313" key="4">
    <source>
        <dbReference type="EMBL" id="MWV43602.1"/>
    </source>
</evidence>
<keyword evidence="1 3" id="KW-0436">Ligase</keyword>
<dbReference type="Gene3D" id="3.40.50.620">
    <property type="entry name" value="HUPs"/>
    <property type="match status" value="1"/>
</dbReference>
<dbReference type="HAMAP" id="MF_01539">
    <property type="entry name" value="TmcAL"/>
    <property type="match status" value="1"/>
</dbReference>
<comment type="function">
    <text evidence="3">Catalyzes the formation of N(4)-acetylcytidine (ac(4)C) at the wobble position of elongator tRNA(Met), using acetate and ATP as substrates. First activates an acetate ion to form acetyladenylate (Ac-AMP) and then transfers the acetyl group to tRNA to form ac(4)C34.</text>
</comment>
<keyword evidence="3" id="KW-0694">RNA-binding</keyword>
<dbReference type="GO" id="GO:0000049">
    <property type="term" value="F:tRNA binding"/>
    <property type="evidence" value="ECO:0007669"/>
    <property type="project" value="UniProtKB-KW"/>
</dbReference>
<comment type="caution">
    <text evidence="4">The sequence shown here is derived from an EMBL/GenBank/DDBJ whole genome shotgun (WGS) entry which is preliminary data.</text>
</comment>
<keyword evidence="4" id="KW-0808">Transferase</keyword>
<dbReference type="GO" id="GO:0016879">
    <property type="term" value="F:ligase activity, forming carbon-nitrogen bonds"/>
    <property type="evidence" value="ECO:0007669"/>
    <property type="project" value="UniProtKB-UniRule"/>
</dbReference>
<dbReference type="Pfam" id="PF05636">
    <property type="entry name" value="HIGH_NTase1"/>
    <property type="match status" value="1"/>
</dbReference>
<dbReference type="GO" id="GO:0016740">
    <property type="term" value="F:transferase activity"/>
    <property type="evidence" value="ECO:0007669"/>
    <property type="project" value="UniProtKB-KW"/>
</dbReference>
<dbReference type="NCBIfam" id="NF010191">
    <property type="entry name" value="PRK13670.1"/>
    <property type="match status" value="1"/>
</dbReference>
<dbReference type="InterPro" id="IPR014729">
    <property type="entry name" value="Rossmann-like_a/b/a_fold"/>
</dbReference>
<comment type="catalytic activity">
    <reaction evidence="3">
        <text>cytidine(34) in elongator tRNA(Met) + acetate + ATP = N(4)-acetylcytidine(34) in elongator tRNA(Met) + AMP + diphosphate</text>
        <dbReference type="Rhea" id="RHEA:58144"/>
        <dbReference type="Rhea" id="RHEA-COMP:10693"/>
        <dbReference type="Rhea" id="RHEA-COMP:10694"/>
        <dbReference type="ChEBI" id="CHEBI:30089"/>
        <dbReference type="ChEBI" id="CHEBI:30616"/>
        <dbReference type="ChEBI" id="CHEBI:33019"/>
        <dbReference type="ChEBI" id="CHEBI:74900"/>
        <dbReference type="ChEBI" id="CHEBI:82748"/>
        <dbReference type="ChEBI" id="CHEBI:456215"/>
    </reaction>
</comment>
<dbReference type="AlphaFoldDB" id="A0A7X3IGN9"/>
<keyword evidence="3" id="KW-0963">Cytoplasm</keyword>